<keyword evidence="9" id="KW-1185">Reference proteome</keyword>
<comment type="cofactor">
    <cofactor evidence="1">
        <name>L-ascorbate</name>
        <dbReference type="ChEBI" id="CHEBI:38290"/>
    </cofactor>
</comment>
<dbReference type="GO" id="GO:0005506">
    <property type="term" value="F:iron ion binding"/>
    <property type="evidence" value="ECO:0007669"/>
    <property type="project" value="InterPro"/>
</dbReference>
<keyword evidence="4" id="KW-0223">Dioxygenase</keyword>
<reference evidence="8 9" key="1">
    <citation type="submission" date="2016-10" db="EMBL/GenBank/DDBJ databases">
        <authorList>
            <person name="de Groot N.N."/>
        </authorList>
    </citation>
    <scope>NUCLEOTIDE SEQUENCE [LARGE SCALE GENOMIC DNA]</scope>
    <source>
        <strain evidence="8 9">DSM 27842</strain>
    </source>
</reference>
<dbReference type="EMBL" id="FODS01000002">
    <property type="protein sequence ID" value="SEO19490.1"/>
    <property type="molecule type" value="Genomic_DNA"/>
</dbReference>
<dbReference type="STRING" id="569882.SAMN04490248_102201"/>
<dbReference type="PROSITE" id="PS51471">
    <property type="entry name" value="FE2OG_OXY"/>
    <property type="match status" value="1"/>
</dbReference>
<evidence type="ECO:0000313" key="8">
    <source>
        <dbReference type="EMBL" id="SEO19490.1"/>
    </source>
</evidence>
<dbReference type="InterPro" id="IPR006620">
    <property type="entry name" value="Pro_4_hyd_alph"/>
</dbReference>
<dbReference type="AlphaFoldDB" id="A0A1H8MQE6"/>
<evidence type="ECO:0000313" key="9">
    <source>
        <dbReference type="Proteomes" id="UP000198893"/>
    </source>
</evidence>
<evidence type="ECO:0000256" key="4">
    <source>
        <dbReference type="ARBA" id="ARBA00022964"/>
    </source>
</evidence>
<keyword evidence="2" id="KW-0479">Metal-binding</keyword>
<evidence type="ECO:0000256" key="5">
    <source>
        <dbReference type="ARBA" id="ARBA00023002"/>
    </source>
</evidence>
<dbReference type="SMART" id="SM00702">
    <property type="entry name" value="P4Hc"/>
    <property type="match status" value="1"/>
</dbReference>
<keyword evidence="6" id="KW-0408">Iron</keyword>
<dbReference type="GO" id="GO:0031418">
    <property type="term" value="F:L-ascorbic acid binding"/>
    <property type="evidence" value="ECO:0007669"/>
    <property type="project" value="UniProtKB-KW"/>
</dbReference>
<dbReference type="InterPro" id="IPR005123">
    <property type="entry name" value="Oxoglu/Fe-dep_dioxygenase_dom"/>
</dbReference>
<dbReference type="InterPro" id="IPR044862">
    <property type="entry name" value="Pro_4_hyd_alph_FE2OG_OXY"/>
</dbReference>
<organism evidence="8 9">
    <name type="scientific">Salinihabitans flavidus</name>
    <dbReference type="NCBI Taxonomy" id="569882"/>
    <lineage>
        <taxon>Bacteria</taxon>
        <taxon>Pseudomonadati</taxon>
        <taxon>Pseudomonadota</taxon>
        <taxon>Alphaproteobacteria</taxon>
        <taxon>Rhodobacterales</taxon>
        <taxon>Roseobacteraceae</taxon>
        <taxon>Salinihabitans</taxon>
    </lineage>
</organism>
<dbReference type="RefSeq" id="WP_093115201.1">
    <property type="nucleotide sequence ID" value="NZ_FODS01000002.1"/>
</dbReference>
<evidence type="ECO:0000256" key="1">
    <source>
        <dbReference type="ARBA" id="ARBA00001961"/>
    </source>
</evidence>
<evidence type="ECO:0000259" key="7">
    <source>
        <dbReference type="PROSITE" id="PS51471"/>
    </source>
</evidence>
<dbReference type="GO" id="GO:0016705">
    <property type="term" value="F:oxidoreductase activity, acting on paired donors, with incorporation or reduction of molecular oxygen"/>
    <property type="evidence" value="ECO:0007669"/>
    <property type="project" value="InterPro"/>
</dbReference>
<keyword evidence="3" id="KW-0847">Vitamin C</keyword>
<dbReference type="GO" id="GO:0051213">
    <property type="term" value="F:dioxygenase activity"/>
    <property type="evidence" value="ECO:0007669"/>
    <property type="project" value="UniProtKB-KW"/>
</dbReference>
<dbReference type="Pfam" id="PF13640">
    <property type="entry name" value="2OG-FeII_Oxy_3"/>
    <property type="match status" value="1"/>
</dbReference>
<evidence type="ECO:0000256" key="3">
    <source>
        <dbReference type="ARBA" id="ARBA00022896"/>
    </source>
</evidence>
<proteinExistence type="predicted"/>
<dbReference type="Proteomes" id="UP000198893">
    <property type="component" value="Unassembled WGS sequence"/>
</dbReference>
<name>A0A1H8MQE6_9RHOB</name>
<dbReference type="Gene3D" id="2.60.120.620">
    <property type="entry name" value="q2cbj1_9rhob like domain"/>
    <property type="match status" value="1"/>
</dbReference>
<evidence type="ECO:0000256" key="2">
    <source>
        <dbReference type="ARBA" id="ARBA00022723"/>
    </source>
</evidence>
<sequence>MTGVHGVAGAFSAAECDRLVELVAAVPCADARLVGQTRNHNLRRADLVWVDDLPGAGWVMDRLIDIARTANRARFDFDVREFAESPQVARYGAEREGHFDWHSDIGDGPLAARRKLTLVVQLARAGSYDGGDLEVMPGAHVVVANREVGAATVFPSFVLHRVTPVTRGARQSLTVWAHGPAFR</sequence>
<protein>
    <submittedName>
        <fullName evidence="8">PKHD-type hydroxylase</fullName>
    </submittedName>
</protein>
<dbReference type="OrthoDB" id="9812472at2"/>
<evidence type="ECO:0000256" key="6">
    <source>
        <dbReference type="ARBA" id="ARBA00023004"/>
    </source>
</evidence>
<accession>A0A1H8MQE6</accession>
<gene>
    <name evidence="8" type="ORF">SAMN04490248_102201</name>
</gene>
<feature type="domain" description="Fe2OG dioxygenase" evidence="7">
    <location>
        <begin position="82"/>
        <end position="179"/>
    </location>
</feature>
<keyword evidence="5" id="KW-0560">Oxidoreductase</keyword>